<reference evidence="3 4" key="1">
    <citation type="submission" date="2023-02" db="EMBL/GenBank/DDBJ databases">
        <title>Evolution of Hrp T3SS in non-pathogenic Pseudomonas fluorescens.</title>
        <authorList>
            <person name="Liao K."/>
            <person name="Wei H."/>
            <person name="Gu Y."/>
        </authorList>
    </citation>
    <scope>NUCLEOTIDE SEQUENCE [LARGE SCALE GENOMIC DNA]</scope>
    <source>
        <strain evidence="3 4">FP1935</strain>
    </source>
</reference>
<organism evidence="3 4">
    <name type="scientific">Pseudomonas cucumis</name>
    <dbReference type="NCBI Taxonomy" id="2954082"/>
    <lineage>
        <taxon>Bacteria</taxon>
        <taxon>Pseudomonadati</taxon>
        <taxon>Pseudomonadota</taxon>
        <taxon>Gammaproteobacteria</taxon>
        <taxon>Pseudomonadales</taxon>
        <taxon>Pseudomonadaceae</taxon>
        <taxon>Pseudomonas</taxon>
    </lineage>
</organism>
<gene>
    <name evidence="3" type="ORF">PSH97_11780</name>
</gene>
<dbReference type="EMBL" id="CP117454">
    <property type="protein sequence ID" value="WLG87148.1"/>
    <property type="molecule type" value="Genomic_DNA"/>
</dbReference>
<accession>A0ABY9F6Y2</accession>
<protein>
    <submittedName>
        <fullName evidence="3">Uncharacterized protein</fullName>
    </submittedName>
</protein>
<evidence type="ECO:0000313" key="3">
    <source>
        <dbReference type="EMBL" id="WLG87148.1"/>
    </source>
</evidence>
<keyword evidence="2" id="KW-0812">Transmembrane</keyword>
<feature type="region of interest" description="Disordered" evidence="1">
    <location>
        <begin position="121"/>
        <end position="140"/>
    </location>
</feature>
<dbReference type="RefSeq" id="WP_305449322.1">
    <property type="nucleotide sequence ID" value="NZ_CP117454.1"/>
</dbReference>
<keyword evidence="4" id="KW-1185">Reference proteome</keyword>
<dbReference type="Proteomes" id="UP001239418">
    <property type="component" value="Chromosome"/>
</dbReference>
<proteinExistence type="predicted"/>
<evidence type="ECO:0000256" key="1">
    <source>
        <dbReference type="SAM" id="MobiDB-lite"/>
    </source>
</evidence>
<name>A0ABY9F6Y2_9PSED</name>
<sequence length="140" mass="15909">MTITSASKGRYGYAWLLCIPLLPILFFVGQTILEPTVTVHYAENGKEELKYIWNVQHRIYKGRMQPGGGTSDNGFIFPGEDFFMQLDWWGDNGRHHCVNITPKWPNTDIYLDLNGNIDTEKGVGTDEDRLDQCKGDVAKP</sequence>
<evidence type="ECO:0000256" key="2">
    <source>
        <dbReference type="SAM" id="Phobius"/>
    </source>
</evidence>
<keyword evidence="2" id="KW-0472">Membrane</keyword>
<keyword evidence="2" id="KW-1133">Transmembrane helix</keyword>
<evidence type="ECO:0000313" key="4">
    <source>
        <dbReference type="Proteomes" id="UP001239418"/>
    </source>
</evidence>
<feature type="transmembrane region" description="Helical" evidence="2">
    <location>
        <begin position="12"/>
        <end position="33"/>
    </location>
</feature>